<comment type="pathway">
    <text evidence="1 8">Amino-acid biosynthesis; L-histidine biosynthesis; L-histidine from 5-phospho-alpha-D-ribose 1-diphosphate: step 8/9.</text>
</comment>
<keyword evidence="6 8" id="KW-0368">Histidine biosynthesis</keyword>
<evidence type="ECO:0000256" key="8">
    <source>
        <dbReference type="RuleBase" id="RU366003"/>
    </source>
</evidence>
<dbReference type="GeneID" id="81444214"/>
<dbReference type="PANTHER" id="PTHR21039">
    <property type="entry name" value="HISTIDINOL PHOSPHATASE-RELATED"/>
    <property type="match status" value="1"/>
</dbReference>
<gene>
    <name evidence="10" type="ORF">N7496_012122</name>
</gene>
<sequence>MPFSHHSHSGEFCPSHAQNTLDQVIQAAIEQGMEVFCLSEHMPRSEGDLYEEEIQAGVTSASLVSNEARYFMTAVQLREKYASQIKILIGFESEWIQGSVSLKLISDSLSRYPFEFFVGSVHHLHGVPIDWSRALYSKAREVSGGTDERAFEDYFDVHYEMLQNLRPPIVGHFDLIRLYCDDPNLSSGGLQKWAGVWQRVKRNLKYISIYGGLLELNSAALRKGLEMPYPAGEICQEFLSMDGRFCLSDDSHGVAQVGAKYHEMFKYVQEQGIQNLYFLDLAPAGTTEGLDPRFPRTLVKCRSLAEVKEMEFWKR</sequence>
<feature type="domain" description="PHP" evidence="9">
    <location>
        <begin position="5"/>
        <end position="219"/>
    </location>
</feature>
<evidence type="ECO:0000256" key="6">
    <source>
        <dbReference type="ARBA" id="ARBA00023102"/>
    </source>
</evidence>
<protein>
    <recommendedName>
        <fullName evidence="3 8">Histidinol-phosphatase</fullName>
        <shortName evidence="8">HolPase</shortName>
        <ecNumber evidence="3 8">3.1.3.15</ecNumber>
    </recommendedName>
</protein>
<dbReference type="GO" id="GO:0004401">
    <property type="term" value="F:histidinol-phosphatase activity"/>
    <property type="evidence" value="ECO:0007669"/>
    <property type="project" value="UniProtKB-UniRule"/>
</dbReference>
<evidence type="ECO:0000256" key="2">
    <source>
        <dbReference type="ARBA" id="ARBA00009152"/>
    </source>
</evidence>
<evidence type="ECO:0000256" key="7">
    <source>
        <dbReference type="ARBA" id="ARBA00049158"/>
    </source>
</evidence>
<comment type="caution">
    <text evidence="10">The sequence shown here is derived from an EMBL/GenBank/DDBJ whole genome shotgun (WGS) entry which is preliminary data.</text>
</comment>
<dbReference type="InterPro" id="IPR010140">
    <property type="entry name" value="Histidinol_P_phosphatase_HisJ"/>
</dbReference>
<reference evidence="10" key="2">
    <citation type="journal article" date="2023" name="IMA Fungus">
        <title>Comparative genomic study of the Penicillium genus elucidates a diverse pangenome and 15 lateral gene transfer events.</title>
        <authorList>
            <person name="Petersen C."/>
            <person name="Sorensen T."/>
            <person name="Nielsen M.R."/>
            <person name="Sondergaard T.E."/>
            <person name="Sorensen J.L."/>
            <person name="Fitzpatrick D.A."/>
            <person name="Frisvad J.C."/>
            <person name="Nielsen K.L."/>
        </authorList>
    </citation>
    <scope>NUCLEOTIDE SEQUENCE</scope>
    <source>
        <strain evidence="10">IBT 29864</strain>
    </source>
</reference>
<dbReference type="PANTHER" id="PTHR21039:SF0">
    <property type="entry name" value="HISTIDINOL-PHOSPHATASE"/>
    <property type="match status" value="1"/>
</dbReference>
<evidence type="ECO:0000256" key="1">
    <source>
        <dbReference type="ARBA" id="ARBA00004970"/>
    </source>
</evidence>
<dbReference type="Proteomes" id="UP001147782">
    <property type="component" value="Unassembled WGS sequence"/>
</dbReference>
<dbReference type="NCBIfam" id="TIGR01856">
    <property type="entry name" value="hisJ_fam"/>
    <property type="match status" value="1"/>
</dbReference>
<dbReference type="EC" id="3.1.3.15" evidence="3 8"/>
<dbReference type="FunFam" id="3.20.20.140:FF:000059">
    <property type="entry name" value="Histidinol-phosphatase"/>
    <property type="match status" value="1"/>
</dbReference>
<dbReference type="OrthoDB" id="5957391at2759"/>
<dbReference type="Gene3D" id="3.20.20.140">
    <property type="entry name" value="Metal-dependent hydrolases"/>
    <property type="match status" value="1"/>
</dbReference>
<dbReference type="RefSeq" id="XP_056550995.1">
    <property type="nucleotide sequence ID" value="XM_056705035.1"/>
</dbReference>
<comment type="catalytic activity">
    <reaction evidence="7 8">
        <text>L-histidinol phosphate + H2O = L-histidinol + phosphate</text>
        <dbReference type="Rhea" id="RHEA:14465"/>
        <dbReference type="ChEBI" id="CHEBI:15377"/>
        <dbReference type="ChEBI" id="CHEBI:43474"/>
        <dbReference type="ChEBI" id="CHEBI:57699"/>
        <dbReference type="ChEBI" id="CHEBI:57980"/>
        <dbReference type="EC" id="3.1.3.15"/>
    </reaction>
</comment>
<name>A0A9W9UWY5_9EURO</name>
<dbReference type="CDD" id="cd12110">
    <property type="entry name" value="PHP_HisPPase_Hisj_like"/>
    <property type="match status" value="1"/>
</dbReference>
<dbReference type="InterPro" id="IPR016195">
    <property type="entry name" value="Pol/histidinol_Pase-like"/>
</dbReference>
<accession>A0A9W9UWY5</accession>
<dbReference type="Pfam" id="PF02811">
    <property type="entry name" value="PHP"/>
    <property type="match status" value="1"/>
</dbReference>
<reference evidence="10" key="1">
    <citation type="submission" date="2022-11" db="EMBL/GenBank/DDBJ databases">
        <authorList>
            <person name="Petersen C."/>
        </authorList>
    </citation>
    <scope>NUCLEOTIDE SEQUENCE</scope>
    <source>
        <strain evidence="10">IBT 29864</strain>
    </source>
</reference>
<dbReference type="GO" id="GO:0000105">
    <property type="term" value="P:L-histidine biosynthetic process"/>
    <property type="evidence" value="ECO:0007669"/>
    <property type="project" value="UniProtKB-UniRule"/>
</dbReference>
<evidence type="ECO:0000256" key="5">
    <source>
        <dbReference type="ARBA" id="ARBA00022801"/>
    </source>
</evidence>
<keyword evidence="5 8" id="KW-0378">Hydrolase</keyword>
<evidence type="ECO:0000259" key="9">
    <source>
        <dbReference type="Pfam" id="PF02811"/>
    </source>
</evidence>
<dbReference type="GO" id="GO:0005737">
    <property type="term" value="C:cytoplasm"/>
    <property type="evidence" value="ECO:0007669"/>
    <property type="project" value="TreeGrafter"/>
</dbReference>
<comment type="similarity">
    <text evidence="2 8">Belongs to the PHP hydrolase family. HisK subfamily.</text>
</comment>
<dbReference type="EMBL" id="JAPZBS010000009">
    <property type="protein sequence ID" value="KAJ5359709.1"/>
    <property type="molecule type" value="Genomic_DNA"/>
</dbReference>
<evidence type="ECO:0000313" key="10">
    <source>
        <dbReference type="EMBL" id="KAJ5359709.1"/>
    </source>
</evidence>
<proteinExistence type="inferred from homology"/>
<keyword evidence="4 8" id="KW-0028">Amino-acid biosynthesis</keyword>
<keyword evidence="11" id="KW-1185">Reference proteome</keyword>
<dbReference type="SUPFAM" id="SSF89550">
    <property type="entry name" value="PHP domain-like"/>
    <property type="match status" value="1"/>
</dbReference>
<evidence type="ECO:0000256" key="3">
    <source>
        <dbReference type="ARBA" id="ARBA00013085"/>
    </source>
</evidence>
<dbReference type="InterPro" id="IPR004013">
    <property type="entry name" value="PHP_dom"/>
</dbReference>
<evidence type="ECO:0000256" key="4">
    <source>
        <dbReference type="ARBA" id="ARBA00022605"/>
    </source>
</evidence>
<dbReference type="AlphaFoldDB" id="A0A9W9UWY5"/>
<evidence type="ECO:0000313" key="11">
    <source>
        <dbReference type="Proteomes" id="UP001147782"/>
    </source>
</evidence>
<organism evidence="10 11">
    <name type="scientific">Penicillium cataractarum</name>
    <dbReference type="NCBI Taxonomy" id="2100454"/>
    <lineage>
        <taxon>Eukaryota</taxon>
        <taxon>Fungi</taxon>
        <taxon>Dikarya</taxon>
        <taxon>Ascomycota</taxon>
        <taxon>Pezizomycotina</taxon>
        <taxon>Eurotiomycetes</taxon>
        <taxon>Eurotiomycetidae</taxon>
        <taxon>Eurotiales</taxon>
        <taxon>Aspergillaceae</taxon>
        <taxon>Penicillium</taxon>
    </lineage>
</organism>